<dbReference type="Pfam" id="PF12032">
    <property type="entry name" value="CLIP"/>
    <property type="match status" value="1"/>
</dbReference>
<dbReference type="SMART" id="SM00680">
    <property type="entry name" value="CLIP"/>
    <property type="match status" value="1"/>
</dbReference>
<evidence type="ECO:0000259" key="10">
    <source>
        <dbReference type="PROSITE" id="PS51888"/>
    </source>
</evidence>
<dbReference type="GO" id="GO:0006508">
    <property type="term" value="P:proteolysis"/>
    <property type="evidence" value="ECO:0007669"/>
    <property type="project" value="UniProtKB-KW"/>
</dbReference>
<evidence type="ECO:0000256" key="4">
    <source>
        <dbReference type="ARBA" id="ARBA00022825"/>
    </source>
</evidence>
<keyword evidence="2 7" id="KW-0732">Signal</keyword>
<dbReference type="GO" id="GO:0005576">
    <property type="term" value="C:extracellular region"/>
    <property type="evidence" value="ECO:0007669"/>
    <property type="project" value="UniProtKB-SubCell"/>
</dbReference>
<dbReference type="SUPFAM" id="SSF50494">
    <property type="entry name" value="Trypsin-like serine proteases"/>
    <property type="match status" value="1"/>
</dbReference>
<comment type="domain">
    <text evidence="7">The clip domain consists of 35-55 residues which are 'knitted' together usually by 3 conserved disulfide bonds forming a clip-like compact structure.</text>
</comment>
<reference evidence="11" key="1">
    <citation type="journal article" date="2016" name="Sci. Rep.">
        <title>Molecular characterization of firefly nuptial gifts: a multi-omics approach sheds light on postcopulatory sexual selection.</title>
        <authorList>
            <person name="Al-Wathiqui N."/>
            <person name="Fallon T.R."/>
            <person name="South A."/>
            <person name="Weng J.K."/>
            <person name="Lewis S.M."/>
        </authorList>
    </citation>
    <scope>NUCLEOTIDE SEQUENCE</scope>
</reference>
<evidence type="ECO:0000256" key="2">
    <source>
        <dbReference type="ARBA" id="ARBA00022729"/>
    </source>
</evidence>
<dbReference type="PROSITE" id="PS50240">
    <property type="entry name" value="TRYPSIN_DOM"/>
    <property type="match status" value="1"/>
</dbReference>
<dbReference type="Gene3D" id="3.30.1640.30">
    <property type="match status" value="1"/>
</dbReference>
<evidence type="ECO:0000259" key="9">
    <source>
        <dbReference type="PROSITE" id="PS50240"/>
    </source>
</evidence>
<dbReference type="EC" id="3.4.21.-" evidence="7"/>
<evidence type="ECO:0000313" key="11">
    <source>
        <dbReference type="EMBL" id="JAV59680.1"/>
    </source>
</evidence>
<dbReference type="PANTHER" id="PTHR24256">
    <property type="entry name" value="TRYPTASE-RELATED"/>
    <property type="match status" value="1"/>
</dbReference>
<dbReference type="KEGG" id="ppyr:116169621"/>
<accession>A0A1Y1KHH6</accession>
<feature type="compositionally biased region" description="Pro residues" evidence="8">
    <location>
        <begin position="81"/>
        <end position="91"/>
    </location>
</feature>
<name>A0A1Y1KHH6_PHOPY</name>
<dbReference type="InterPro" id="IPR038565">
    <property type="entry name" value="CLIP_sf"/>
</dbReference>
<dbReference type="InterPro" id="IPR001314">
    <property type="entry name" value="Peptidase_S1A"/>
</dbReference>
<evidence type="ECO:0000256" key="1">
    <source>
        <dbReference type="ARBA" id="ARBA00022670"/>
    </source>
</evidence>
<dbReference type="GeneID" id="116169621"/>
<feature type="domain" description="Peptidase S1" evidence="9">
    <location>
        <begin position="129"/>
        <end position="395"/>
    </location>
</feature>
<evidence type="ECO:0000256" key="3">
    <source>
        <dbReference type="ARBA" id="ARBA00022801"/>
    </source>
</evidence>
<evidence type="ECO:0000256" key="8">
    <source>
        <dbReference type="SAM" id="MobiDB-lite"/>
    </source>
</evidence>
<dbReference type="RefSeq" id="XP_031341623.1">
    <property type="nucleotide sequence ID" value="XM_031485763.1"/>
</dbReference>
<evidence type="ECO:0000256" key="5">
    <source>
        <dbReference type="ARBA" id="ARBA00023157"/>
    </source>
</evidence>
<feature type="signal peptide" evidence="7">
    <location>
        <begin position="1"/>
        <end position="18"/>
    </location>
</feature>
<organism evidence="11">
    <name type="scientific">Photinus pyralis</name>
    <name type="common">Common eastern firefly</name>
    <name type="synonym">Lampyris pyralis</name>
    <dbReference type="NCBI Taxonomy" id="7054"/>
    <lineage>
        <taxon>Eukaryota</taxon>
        <taxon>Metazoa</taxon>
        <taxon>Ecdysozoa</taxon>
        <taxon>Arthropoda</taxon>
        <taxon>Hexapoda</taxon>
        <taxon>Insecta</taxon>
        <taxon>Pterygota</taxon>
        <taxon>Neoptera</taxon>
        <taxon>Endopterygota</taxon>
        <taxon>Coleoptera</taxon>
        <taxon>Polyphaga</taxon>
        <taxon>Elateriformia</taxon>
        <taxon>Elateroidea</taxon>
        <taxon>Lampyridae</taxon>
        <taxon>Lampyrinae</taxon>
        <taxon>Photinus</taxon>
    </lineage>
</organism>
<dbReference type="PRINTS" id="PR00722">
    <property type="entry name" value="CHYMOTRYPSIN"/>
</dbReference>
<keyword evidence="3 7" id="KW-0378">Hydrolase</keyword>
<dbReference type="InterPro" id="IPR051487">
    <property type="entry name" value="Ser/Thr_Proteases_Immune/Dev"/>
</dbReference>
<dbReference type="OrthoDB" id="8033859at2759"/>
<dbReference type="SMART" id="SM00020">
    <property type="entry name" value="Tryp_SPc"/>
    <property type="match status" value="1"/>
</dbReference>
<dbReference type="AlphaFoldDB" id="A0A1Y1KHH6"/>
<comment type="similarity">
    <text evidence="6 7">Belongs to the peptidase S1 family. CLIP subfamily.</text>
</comment>
<dbReference type="Gene3D" id="2.40.10.10">
    <property type="entry name" value="Trypsin-like serine proteases"/>
    <property type="match status" value="1"/>
</dbReference>
<dbReference type="PROSITE" id="PS51888">
    <property type="entry name" value="CLIP"/>
    <property type="match status" value="1"/>
</dbReference>
<feature type="chain" id="PRO_5023972808" description="CLIP domain-containing serine protease" evidence="7">
    <location>
        <begin position="19"/>
        <end position="396"/>
    </location>
</feature>
<keyword evidence="4 7" id="KW-0720">Serine protease</keyword>
<feature type="domain" description="Clip" evidence="10">
    <location>
        <begin position="24"/>
        <end position="76"/>
    </location>
</feature>
<sequence>MRYQILLLVNCICYVIVADEIVYPCVTPDAERAYCTSLFSCPHLMKALGSTDPLAVEFVRQSICLGCEAGDFMVCCGPPPSQKESPIPSPPTTATAISDKYSSDTSTNEDLLLRYKEAVKQRLLPDQRYCGYQHKDDRPYDSPITALDEFPWLVHVRFSNSEYEEQYADRCSGVLINNRYVLTDAYCGAESIKVKIGEYNTNQSVSCDPASKLEDCNEPVYDIAVEEIIRDGKKSNGPYDFSLLRLVKPVEYSDFVRPICLPIDQSKRPSPTSLVFSGWGAPNSTGIAKKRLTYNVVNDEVCYKESDWLEGNVKFANASFICTSPPINPTTLACAGEHGGPFMYSLTRRIQWYVEGIIVSVMHKEGSSNSCNDKYPVNGIRITDNTIDWILSTIRR</sequence>
<keyword evidence="1 7" id="KW-0645">Protease</keyword>
<dbReference type="Pfam" id="PF00089">
    <property type="entry name" value="Trypsin"/>
    <property type="match status" value="1"/>
</dbReference>
<dbReference type="InterPro" id="IPR001254">
    <property type="entry name" value="Trypsin_dom"/>
</dbReference>
<dbReference type="EMBL" id="GEZM01086203">
    <property type="protein sequence ID" value="JAV59680.1"/>
    <property type="molecule type" value="Transcribed_RNA"/>
</dbReference>
<keyword evidence="5" id="KW-1015">Disulfide bond</keyword>
<dbReference type="InterPro" id="IPR009003">
    <property type="entry name" value="Peptidase_S1_PA"/>
</dbReference>
<keyword evidence="7" id="KW-0964">Secreted</keyword>
<comment type="subcellular location">
    <subcellularLocation>
        <location evidence="7">Secreted</location>
    </subcellularLocation>
</comment>
<dbReference type="InterPro" id="IPR043504">
    <property type="entry name" value="Peptidase_S1_PA_chymotrypsin"/>
</dbReference>
<feature type="region of interest" description="Disordered" evidence="8">
    <location>
        <begin position="81"/>
        <end position="103"/>
    </location>
</feature>
<protein>
    <recommendedName>
        <fullName evidence="7">CLIP domain-containing serine protease</fullName>
        <ecNumber evidence="7">3.4.21.-</ecNumber>
    </recommendedName>
</protein>
<evidence type="ECO:0000256" key="7">
    <source>
        <dbReference type="RuleBase" id="RU366078"/>
    </source>
</evidence>
<dbReference type="GO" id="GO:0004252">
    <property type="term" value="F:serine-type endopeptidase activity"/>
    <property type="evidence" value="ECO:0007669"/>
    <property type="project" value="UniProtKB-UniRule"/>
</dbReference>
<proteinExistence type="inferred from homology"/>
<dbReference type="InterPro" id="IPR022700">
    <property type="entry name" value="CLIP"/>
</dbReference>
<evidence type="ECO:0000256" key="6">
    <source>
        <dbReference type="ARBA" id="ARBA00024195"/>
    </source>
</evidence>